<dbReference type="Gene3D" id="2.30.42.10">
    <property type="match status" value="1"/>
</dbReference>
<dbReference type="SUPFAM" id="SSF50494">
    <property type="entry name" value="Trypsin-like serine proteases"/>
    <property type="match status" value="1"/>
</dbReference>
<dbReference type="Gene3D" id="2.40.10.120">
    <property type="match status" value="1"/>
</dbReference>
<gene>
    <name evidence="5" type="ORF">KC675_05005</name>
</gene>
<evidence type="ECO:0000259" key="4">
    <source>
        <dbReference type="PROSITE" id="PS50106"/>
    </source>
</evidence>
<comment type="caution">
    <text evidence="5">The sequence shown here is derived from an EMBL/GenBank/DDBJ whole genome shotgun (WGS) entry which is preliminary data.</text>
</comment>
<evidence type="ECO:0000256" key="1">
    <source>
        <dbReference type="ARBA" id="ARBA00022670"/>
    </source>
</evidence>
<organism evidence="5 6">
    <name type="scientific">Candidatus Dojkabacteria bacterium</name>
    <dbReference type="NCBI Taxonomy" id="2099670"/>
    <lineage>
        <taxon>Bacteria</taxon>
        <taxon>Candidatus Dojkabacteria</taxon>
    </lineage>
</organism>
<evidence type="ECO:0000256" key="2">
    <source>
        <dbReference type="ARBA" id="ARBA00022801"/>
    </source>
</evidence>
<feature type="domain" description="PDZ" evidence="4">
    <location>
        <begin position="306"/>
        <end position="389"/>
    </location>
</feature>
<dbReference type="InterPro" id="IPR036034">
    <property type="entry name" value="PDZ_sf"/>
</dbReference>
<dbReference type="InterPro" id="IPR051201">
    <property type="entry name" value="Chloro_Bact_Ser_Proteases"/>
</dbReference>
<evidence type="ECO:0000313" key="5">
    <source>
        <dbReference type="EMBL" id="MCA9380510.1"/>
    </source>
</evidence>
<proteinExistence type="predicted"/>
<dbReference type="Pfam" id="PF13365">
    <property type="entry name" value="Trypsin_2"/>
    <property type="match status" value="1"/>
</dbReference>
<keyword evidence="2" id="KW-0378">Hydrolase</keyword>
<dbReference type="GO" id="GO:0004252">
    <property type="term" value="F:serine-type endopeptidase activity"/>
    <property type="evidence" value="ECO:0007669"/>
    <property type="project" value="InterPro"/>
</dbReference>
<accession>A0A955L1G1</accession>
<feature type="transmembrane region" description="Helical" evidence="3">
    <location>
        <begin position="37"/>
        <end position="60"/>
    </location>
</feature>
<keyword evidence="3" id="KW-1133">Transmembrane helix</keyword>
<dbReference type="InterPro" id="IPR009003">
    <property type="entry name" value="Peptidase_S1_PA"/>
</dbReference>
<dbReference type="InterPro" id="IPR001478">
    <property type="entry name" value="PDZ"/>
</dbReference>
<dbReference type="GO" id="GO:0006508">
    <property type="term" value="P:proteolysis"/>
    <property type="evidence" value="ECO:0007669"/>
    <property type="project" value="UniProtKB-KW"/>
</dbReference>
<dbReference type="SUPFAM" id="SSF50156">
    <property type="entry name" value="PDZ domain-like"/>
    <property type="match status" value="1"/>
</dbReference>
<dbReference type="PRINTS" id="PR00834">
    <property type="entry name" value="PROTEASES2C"/>
</dbReference>
<reference evidence="5" key="2">
    <citation type="journal article" date="2021" name="Microbiome">
        <title>Successional dynamics and alternative stable states in a saline activated sludge microbial community over 9 years.</title>
        <authorList>
            <person name="Wang Y."/>
            <person name="Ye J."/>
            <person name="Ju F."/>
            <person name="Liu L."/>
            <person name="Boyd J.A."/>
            <person name="Deng Y."/>
            <person name="Parks D.H."/>
            <person name="Jiang X."/>
            <person name="Yin X."/>
            <person name="Woodcroft B.J."/>
            <person name="Tyson G.W."/>
            <person name="Hugenholtz P."/>
            <person name="Polz M.F."/>
            <person name="Zhang T."/>
        </authorList>
    </citation>
    <scope>NUCLEOTIDE SEQUENCE</scope>
    <source>
        <strain evidence="5">HKST-UBA15</strain>
    </source>
</reference>
<dbReference type="PANTHER" id="PTHR43343:SF3">
    <property type="entry name" value="PROTEASE DO-LIKE 8, CHLOROPLASTIC"/>
    <property type="match status" value="1"/>
</dbReference>
<protein>
    <submittedName>
        <fullName evidence="5">Trypsin-like peptidase domain-containing protein</fullName>
    </submittedName>
</protein>
<dbReference type="Pfam" id="PF13180">
    <property type="entry name" value="PDZ_2"/>
    <property type="match status" value="1"/>
</dbReference>
<reference evidence="5" key="1">
    <citation type="submission" date="2020-04" db="EMBL/GenBank/DDBJ databases">
        <authorList>
            <person name="Zhang T."/>
        </authorList>
    </citation>
    <scope>NUCLEOTIDE SEQUENCE</scope>
    <source>
        <strain evidence="5">HKST-UBA15</strain>
    </source>
</reference>
<dbReference type="SMART" id="SM00228">
    <property type="entry name" value="PDZ"/>
    <property type="match status" value="1"/>
</dbReference>
<sequence>MDDKETELREEEVIEINETSQNTTHIEGKHKSSFKRLIIRLFLFLLSIGILFSVIGFLWLGGYMNTWLCNTVQEESVLWDRFSCDGKTSVVDGNEDYSYEEKEDQNIMVTDLESVVTKVVSESSDSVVGIGIAGGTNAADRVIGSGFVVSSNGLIVTNQHVVSGGEAEDFFVVIGEDSDPIQVEKIYRDEVNDIALLKLAKTDLKVLPLGDSTKIKVGQTAIAIGNPLGSLSNTVTVGSISALNREVELSDDYYRFSSRTHFDVIQTDAAINPGNSGGPLLNSNGEVVGVNFATVSGADNLSFALPINLVKQRIQELNEFGDFRLPFLGVEYQRRLVFYKNEGVVGAIVMNVVENSPAAKAGIVEGDVIVQFAGKDLEDESLLNLIQRAKIGEEVEVVIIRDGESQTIKVVIADRNEFN</sequence>
<evidence type="ECO:0000256" key="3">
    <source>
        <dbReference type="SAM" id="Phobius"/>
    </source>
</evidence>
<dbReference type="AlphaFoldDB" id="A0A955L1G1"/>
<keyword evidence="1" id="KW-0645">Protease</keyword>
<dbReference type="Proteomes" id="UP000745577">
    <property type="component" value="Unassembled WGS sequence"/>
</dbReference>
<name>A0A955L1G1_9BACT</name>
<dbReference type="EMBL" id="JAGQLL010000076">
    <property type="protein sequence ID" value="MCA9380510.1"/>
    <property type="molecule type" value="Genomic_DNA"/>
</dbReference>
<dbReference type="InterPro" id="IPR001940">
    <property type="entry name" value="Peptidase_S1C"/>
</dbReference>
<evidence type="ECO:0000313" key="6">
    <source>
        <dbReference type="Proteomes" id="UP000745577"/>
    </source>
</evidence>
<dbReference type="PANTHER" id="PTHR43343">
    <property type="entry name" value="PEPTIDASE S12"/>
    <property type="match status" value="1"/>
</dbReference>
<keyword evidence="3" id="KW-0472">Membrane</keyword>
<keyword evidence="3" id="KW-0812">Transmembrane</keyword>
<dbReference type="PROSITE" id="PS50106">
    <property type="entry name" value="PDZ"/>
    <property type="match status" value="1"/>
</dbReference>